<sequence>MQLKKYLLKLCLMAVAIVLNGCAAYFHQPTKPRSARLGEETSISEELRSLPAPKEAITTAVYKFRDQTGQYKPSETSNFSTAVTQGATNILLKAMEDSKWFVNIERENVSNLLNERKIIRSSVAQYSNNNTNELLPPLLYAGMILEGGIISYDANIITGGGGLRYFGAGGSTEYRQDRVTVYLRAIATRSGKILKTVYSSKTILSQSVNASLYRVVRFKRILEAETGFTTTEPNQMAVTEAIEKAVQALILEGIKDGLWEADEKFAEQTKQQLADYEEEKQLMANTDVYGNSDHFERPRISVSPYASTLRLRGDYEVPTWKPGYGLNVTVGLTPKWGVQANGFVSSFSTSTADRSFVMDRNWRNADLSLVYQSLPFERYSPFGSFGGGISQTASGSGFSSDLKTFSYLKGGIGIEALLTKNIGLRAMADYYWMTNDMVDGIANGRLNDSFLRFSAGVSFYIGKGSKKRAIVATEPVPATNN</sequence>
<dbReference type="Proteomes" id="UP000479293">
    <property type="component" value="Unassembled WGS sequence"/>
</dbReference>
<keyword evidence="3" id="KW-0472">Membrane</keyword>
<reference evidence="7 8" key="1">
    <citation type="submission" date="2019-10" db="EMBL/GenBank/DDBJ databases">
        <title>Draft Genome Sequence of Cytophagaceae sp. SJW1-29.</title>
        <authorList>
            <person name="Choi A."/>
        </authorList>
    </citation>
    <scope>NUCLEOTIDE SEQUENCE [LARGE SCALE GENOMIC DNA]</scope>
    <source>
        <strain evidence="7 8">SJW1-29</strain>
    </source>
</reference>
<dbReference type="PANTHER" id="PTHR41164">
    <property type="entry name" value="CURLI PRODUCTION ASSEMBLY/TRANSPORT COMPONENT CSGG"/>
    <property type="match status" value="1"/>
</dbReference>
<evidence type="ECO:0000313" key="8">
    <source>
        <dbReference type="Proteomes" id="UP000479293"/>
    </source>
</evidence>
<feature type="signal peptide" evidence="6">
    <location>
        <begin position="1"/>
        <end position="23"/>
    </location>
</feature>
<dbReference type="RefSeq" id="WP_152762198.1">
    <property type="nucleotide sequence ID" value="NZ_WHLY01000002.1"/>
</dbReference>
<comment type="caution">
    <text evidence="7">The sequence shown here is derived from an EMBL/GenBank/DDBJ whole genome shotgun (WGS) entry which is preliminary data.</text>
</comment>
<evidence type="ECO:0000256" key="6">
    <source>
        <dbReference type="SAM" id="SignalP"/>
    </source>
</evidence>
<keyword evidence="4" id="KW-0564">Palmitate</keyword>
<evidence type="ECO:0000256" key="1">
    <source>
        <dbReference type="ARBA" id="ARBA00022475"/>
    </source>
</evidence>
<dbReference type="SUPFAM" id="SSF56925">
    <property type="entry name" value="OMPA-like"/>
    <property type="match status" value="1"/>
</dbReference>
<keyword evidence="1" id="KW-1003">Cell membrane</keyword>
<protein>
    <submittedName>
        <fullName evidence="7">Outer membrane beta-barrel protein</fullName>
    </submittedName>
</protein>
<accession>A0A7C9FA28</accession>
<dbReference type="Gene3D" id="2.40.160.20">
    <property type="match status" value="1"/>
</dbReference>
<dbReference type="AlphaFoldDB" id="A0A7C9FA28"/>
<evidence type="ECO:0000256" key="3">
    <source>
        <dbReference type="ARBA" id="ARBA00023136"/>
    </source>
</evidence>
<gene>
    <name evidence="7" type="ORF">GBK04_18490</name>
</gene>
<proteinExistence type="predicted"/>
<dbReference type="InterPro" id="IPR005534">
    <property type="entry name" value="Curli_assmbl/transp-comp_CsgG"/>
</dbReference>
<keyword evidence="5" id="KW-0449">Lipoprotein</keyword>
<feature type="chain" id="PRO_5028825677" evidence="6">
    <location>
        <begin position="24"/>
        <end position="481"/>
    </location>
</feature>
<evidence type="ECO:0000256" key="4">
    <source>
        <dbReference type="ARBA" id="ARBA00023139"/>
    </source>
</evidence>
<dbReference type="InterPro" id="IPR011250">
    <property type="entry name" value="OMP/PagP_B-barrel"/>
</dbReference>
<organism evidence="7 8">
    <name type="scientific">Salmonirosea aquatica</name>
    <dbReference type="NCBI Taxonomy" id="2654236"/>
    <lineage>
        <taxon>Bacteria</taxon>
        <taxon>Pseudomonadati</taxon>
        <taxon>Bacteroidota</taxon>
        <taxon>Cytophagia</taxon>
        <taxon>Cytophagales</taxon>
        <taxon>Spirosomataceae</taxon>
        <taxon>Salmonirosea</taxon>
    </lineage>
</organism>
<dbReference type="GO" id="GO:0030288">
    <property type="term" value="C:outer membrane-bounded periplasmic space"/>
    <property type="evidence" value="ECO:0007669"/>
    <property type="project" value="InterPro"/>
</dbReference>
<dbReference type="EMBL" id="WHLY01000002">
    <property type="protein sequence ID" value="MPR35284.1"/>
    <property type="molecule type" value="Genomic_DNA"/>
</dbReference>
<dbReference type="Gene3D" id="3.40.50.10610">
    <property type="entry name" value="ABC-type transport auxiliary lipoprotein component"/>
    <property type="match status" value="2"/>
</dbReference>
<keyword evidence="2 6" id="KW-0732">Signal</keyword>
<name>A0A7C9FA28_9BACT</name>
<dbReference type="Pfam" id="PF03783">
    <property type="entry name" value="CsgG"/>
    <property type="match status" value="1"/>
</dbReference>
<evidence type="ECO:0000313" key="7">
    <source>
        <dbReference type="EMBL" id="MPR35284.1"/>
    </source>
</evidence>
<dbReference type="PANTHER" id="PTHR41164:SF1">
    <property type="entry name" value="CURLI PRODUCTION ASSEMBLY_TRANSPORT COMPONENT CSGG"/>
    <property type="match status" value="1"/>
</dbReference>
<evidence type="ECO:0000256" key="2">
    <source>
        <dbReference type="ARBA" id="ARBA00022729"/>
    </source>
</evidence>
<keyword evidence="8" id="KW-1185">Reference proteome</keyword>
<evidence type="ECO:0000256" key="5">
    <source>
        <dbReference type="ARBA" id="ARBA00023288"/>
    </source>
</evidence>